<dbReference type="InterPro" id="IPR001810">
    <property type="entry name" value="F-box_dom"/>
</dbReference>
<accession>A0A0N5BEL4</accession>
<dbReference type="WBParaSite" id="SPAL_0000443900.1">
    <property type="protein sequence ID" value="SPAL_0000443900.1"/>
    <property type="gene ID" value="SPAL_0000443900"/>
</dbReference>
<dbReference type="AlphaFoldDB" id="A0A0N5BEL4"/>
<protein>
    <submittedName>
        <fullName evidence="3">F-box domain-containing protein</fullName>
    </submittedName>
</protein>
<dbReference type="Proteomes" id="UP000046392">
    <property type="component" value="Unplaced"/>
</dbReference>
<evidence type="ECO:0000313" key="3">
    <source>
        <dbReference type="WBParaSite" id="SPAL_0000443900.1"/>
    </source>
</evidence>
<proteinExistence type="predicted"/>
<name>A0A0N5BEL4_STREA</name>
<dbReference type="Pfam" id="PF00646">
    <property type="entry name" value="F-box"/>
    <property type="match status" value="1"/>
</dbReference>
<sequence>MEERNLFLSIINQNHILKTILDYLPIKDSCNLSLTCKNCLEMTRNIKKDGLTYYWNGHALFCTVDSETEIETSEIYPSDDFYIDYPFDLREMRKLKIIIFLRKALVSQEVMKSIGQKLNEILKINFNIQQLSFHFTNSSDAFFAQYLVKEIKNNNIKELEIYILYNFWTITTDDNIFENMVNLKKVRISLQNSFITGIDRRLIDAISLIKDVTLEVYFNNININFDITDISLQNMDNILPYVLSKNINLSITGSYYKLLNLNIFLRDFTFHNFNSLHGLRFDVTSIETLHEFGNYLPFMVNLKWLGIYFDIDNFDPNVNKNNTVYYYKSFKHLNGLKVIKIIFECKKKYNEEDNDIITLEEVEKNEKYKKCCQGELFCLLQNAPETVENLYISEMSELTSKMTCLLSDYFPKLNLLFLKKVPKCEDECLSNFKNLKIYVCHVMNEIKLPKSIKICMICTNYDLPYGDIQRTFIKNVKSINDDNKVFGYYRSLNQFKKEYTLNGILKAKIFLNYFHDYYTIMSYFDDILDLI</sequence>
<organism evidence="2 3">
    <name type="scientific">Strongyloides papillosus</name>
    <name type="common">Intestinal threadworm</name>
    <dbReference type="NCBI Taxonomy" id="174720"/>
    <lineage>
        <taxon>Eukaryota</taxon>
        <taxon>Metazoa</taxon>
        <taxon>Ecdysozoa</taxon>
        <taxon>Nematoda</taxon>
        <taxon>Chromadorea</taxon>
        <taxon>Rhabditida</taxon>
        <taxon>Tylenchina</taxon>
        <taxon>Panagrolaimomorpha</taxon>
        <taxon>Strongyloidoidea</taxon>
        <taxon>Strongyloididae</taxon>
        <taxon>Strongyloides</taxon>
    </lineage>
</organism>
<feature type="domain" description="F-box" evidence="1">
    <location>
        <begin position="15"/>
        <end position="44"/>
    </location>
</feature>
<evidence type="ECO:0000313" key="2">
    <source>
        <dbReference type="Proteomes" id="UP000046392"/>
    </source>
</evidence>
<evidence type="ECO:0000259" key="1">
    <source>
        <dbReference type="Pfam" id="PF00646"/>
    </source>
</evidence>
<reference evidence="3" key="1">
    <citation type="submission" date="2017-02" db="UniProtKB">
        <authorList>
            <consortium name="WormBaseParasite"/>
        </authorList>
    </citation>
    <scope>IDENTIFICATION</scope>
</reference>
<keyword evidence="2" id="KW-1185">Reference proteome</keyword>